<name>A0A8E3B323_RHILI</name>
<dbReference type="EMBL" id="QGGH01000013">
    <property type="protein sequence ID" value="PWJ87917.1"/>
    <property type="molecule type" value="Genomic_DNA"/>
</dbReference>
<sequence length="411" mass="45463">MTLLRRHFLVLLLIAGALSLGVYMSGGRESGAMEQSALPAAENLPDYLRPKKDPASGTIFVRITKPGILGSGITCGRDYCSHRYSSAQAWNADQSLFLIANGCGGMCFLDGRTYVPMFRRDRSTECEWHPKDPNLMICVGGRRISTWAPRTDHEEVVFVSSAYDDLQFGPYKGNPSLDGNRIAVLATRNDGKAVVFGYDLRLQRKFADIDLAQLPGTTHYCSISPLGINILCFQELPDGNEPSFIFSIDGALRQKWAEHHRPGHGDMTIDADGSEIYVGISKSDPDKYQVIKRRLGDGKVTALMKYGEAQHASLRSLDRPGWVFVSYAGIPAEVSKHKDWAPYSQQVIALRTDGSGEVRRIVNTLNAPFDYWSETHASPSPDGSQIVWSSNWGVPGGPVYDFVARVEWPRS</sequence>
<dbReference type="Gene3D" id="2.120.10.30">
    <property type="entry name" value="TolB, C-terminal domain"/>
    <property type="match status" value="1"/>
</dbReference>
<accession>A0A8E3B323</accession>
<gene>
    <name evidence="1" type="ORF">C8D77_1136</name>
</gene>
<proteinExistence type="predicted"/>
<comment type="caution">
    <text evidence="1">The sequence shown here is derived from an EMBL/GenBank/DDBJ whole genome shotgun (WGS) entry which is preliminary data.</text>
</comment>
<dbReference type="Proteomes" id="UP000245631">
    <property type="component" value="Unassembled WGS sequence"/>
</dbReference>
<dbReference type="RefSeq" id="WP_109670883.1">
    <property type="nucleotide sequence ID" value="NZ_QGGH01000013.1"/>
</dbReference>
<dbReference type="GeneID" id="61055118"/>
<dbReference type="AlphaFoldDB" id="A0A8E3B323"/>
<evidence type="ECO:0000313" key="1">
    <source>
        <dbReference type="EMBL" id="PWJ87917.1"/>
    </source>
</evidence>
<protein>
    <recommendedName>
        <fullName evidence="3">WD40 repeat domain-containing protein</fullName>
    </recommendedName>
</protein>
<reference evidence="1 2" key="1">
    <citation type="submission" date="2018-05" db="EMBL/GenBank/DDBJ databases">
        <title>Genomic Encyclopedia of Type Strains, Phase IV (KMG-IV): sequencing the most valuable type-strain genomes for metagenomic binning, comparative biology and taxonomic classification.</title>
        <authorList>
            <person name="Goeker M."/>
        </authorList>
    </citation>
    <scope>NUCLEOTIDE SEQUENCE [LARGE SCALE GENOMIC DNA]</scope>
    <source>
        <strain evidence="1 2">DSM 2626</strain>
    </source>
</reference>
<evidence type="ECO:0000313" key="2">
    <source>
        <dbReference type="Proteomes" id="UP000245631"/>
    </source>
</evidence>
<evidence type="ECO:0008006" key="3">
    <source>
        <dbReference type="Google" id="ProtNLM"/>
    </source>
</evidence>
<dbReference type="SUPFAM" id="SSF82171">
    <property type="entry name" value="DPP6 N-terminal domain-like"/>
    <property type="match status" value="1"/>
</dbReference>
<organism evidence="1 2">
    <name type="scientific">Rhizobium loti</name>
    <name type="common">Mesorhizobium loti</name>
    <dbReference type="NCBI Taxonomy" id="381"/>
    <lineage>
        <taxon>Bacteria</taxon>
        <taxon>Pseudomonadati</taxon>
        <taxon>Pseudomonadota</taxon>
        <taxon>Alphaproteobacteria</taxon>
        <taxon>Hyphomicrobiales</taxon>
        <taxon>Phyllobacteriaceae</taxon>
        <taxon>Mesorhizobium</taxon>
    </lineage>
</organism>
<dbReference type="InterPro" id="IPR011042">
    <property type="entry name" value="6-blade_b-propeller_TolB-like"/>
</dbReference>